<dbReference type="InterPro" id="IPR003609">
    <property type="entry name" value="Pan_app"/>
</dbReference>
<dbReference type="EMBL" id="CAJNOM010002133">
    <property type="protein sequence ID" value="CAF1627336.1"/>
    <property type="molecule type" value="Genomic_DNA"/>
</dbReference>
<protein>
    <recommendedName>
        <fullName evidence="2">Apple domain-containing protein</fullName>
    </recommendedName>
</protein>
<evidence type="ECO:0000313" key="6">
    <source>
        <dbReference type="Proteomes" id="UP000663877"/>
    </source>
</evidence>
<dbReference type="Gene3D" id="3.50.4.10">
    <property type="entry name" value="Hepatocyte Growth Factor"/>
    <property type="match status" value="1"/>
</dbReference>
<keyword evidence="1" id="KW-0732">Signal</keyword>
<dbReference type="AlphaFoldDB" id="A0A815P140"/>
<feature type="chain" id="PRO_5036412086" description="Apple domain-containing protein" evidence="1">
    <location>
        <begin position="21"/>
        <end position="255"/>
    </location>
</feature>
<evidence type="ECO:0000313" key="5">
    <source>
        <dbReference type="Proteomes" id="UP000663832"/>
    </source>
</evidence>
<dbReference type="Proteomes" id="UP000663832">
    <property type="component" value="Unassembled WGS sequence"/>
</dbReference>
<keyword evidence="5" id="KW-1185">Reference proteome</keyword>
<evidence type="ECO:0000259" key="2">
    <source>
        <dbReference type="Pfam" id="PF00024"/>
    </source>
</evidence>
<organism evidence="3 6">
    <name type="scientific">Adineta steineri</name>
    <dbReference type="NCBI Taxonomy" id="433720"/>
    <lineage>
        <taxon>Eukaryota</taxon>
        <taxon>Metazoa</taxon>
        <taxon>Spiralia</taxon>
        <taxon>Gnathifera</taxon>
        <taxon>Rotifera</taxon>
        <taxon>Eurotatoria</taxon>
        <taxon>Bdelloidea</taxon>
        <taxon>Adinetida</taxon>
        <taxon>Adinetidae</taxon>
        <taxon>Adineta</taxon>
    </lineage>
</organism>
<name>A0A815P140_9BILA</name>
<evidence type="ECO:0000256" key="1">
    <source>
        <dbReference type="SAM" id="SignalP"/>
    </source>
</evidence>
<dbReference type="Proteomes" id="UP000663877">
    <property type="component" value="Unassembled WGS sequence"/>
</dbReference>
<accession>A0A815P140</accession>
<dbReference type="EMBL" id="CAJNOI010001802">
    <property type="protein sequence ID" value="CAF1440044.1"/>
    <property type="molecule type" value="Genomic_DNA"/>
</dbReference>
<proteinExistence type="predicted"/>
<comment type="caution">
    <text evidence="3">The sequence shown here is derived from an EMBL/GenBank/DDBJ whole genome shotgun (WGS) entry which is preliminary data.</text>
</comment>
<gene>
    <name evidence="3" type="ORF">BJG266_LOCUS39832</name>
    <name evidence="4" type="ORF">QVE165_LOCUS56721</name>
</gene>
<evidence type="ECO:0000313" key="4">
    <source>
        <dbReference type="EMBL" id="CAF1627336.1"/>
    </source>
</evidence>
<sequence length="255" mass="26793">MASGRICLWLIFMIITHSVGEDTRSFLMSLMTGSKFECVHTPCLPFANIITPTIMKCQMACLAQTYCRAASFHQSTSNCELFSDMSNEIANMVTDIDIISMIVITGTRFPPESTTTTVTTTSATTITTTTATITTTTTTTITITTITTTTTTTTSTTATTTITKTTTITTTPTTAASTVPPCSTVCCAAVTTCLLCTDPNYGTVYCSYGSAYNVYYIYSPGGYIPSNAAAAAADCNADNTANNGGGDAYDDATCG</sequence>
<feature type="domain" description="Apple" evidence="2">
    <location>
        <begin position="51"/>
        <end position="88"/>
    </location>
</feature>
<reference evidence="3" key="1">
    <citation type="submission" date="2021-02" db="EMBL/GenBank/DDBJ databases">
        <authorList>
            <person name="Nowell W R."/>
        </authorList>
    </citation>
    <scope>NUCLEOTIDE SEQUENCE</scope>
</reference>
<evidence type="ECO:0000313" key="3">
    <source>
        <dbReference type="EMBL" id="CAF1440044.1"/>
    </source>
</evidence>
<feature type="signal peptide" evidence="1">
    <location>
        <begin position="1"/>
        <end position="20"/>
    </location>
</feature>
<dbReference type="Pfam" id="PF00024">
    <property type="entry name" value="PAN_1"/>
    <property type="match status" value="1"/>
</dbReference>